<evidence type="ECO:0000256" key="7">
    <source>
        <dbReference type="RuleBase" id="RU000688"/>
    </source>
</evidence>
<proteinExistence type="inferred from homology"/>
<keyword evidence="4 8" id="KW-1133">Transmembrane helix</keyword>
<dbReference type="InterPro" id="IPR017452">
    <property type="entry name" value="GPCR_Rhodpsn_7TM"/>
</dbReference>
<keyword evidence="2" id="KW-1003">Cell membrane</keyword>
<dbReference type="PANTHER" id="PTHR24241">
    <property type="entry name" value="NEUROPEPTIDE RECEPTOR-RELATED G-PROTEIN COUPLED RECEPTOR"/>
    <property type="match status" value="1"/>
</dbReference>
<keyword evidence="6 7" id="KW-0675">Receptor</keyword>
<dbReference type="PROSITE" id="PS50262">
    <property type="entry name" value="G_PROTEIN_RECEP_F1_2"/>
    <property type="match status" value="1"/>
</dbReference>
<keyword evidence="3 7" id="KW-0812">Transmembrane</keyword>
<dbReference type="GO" id="GO:0042277">
    <property type="term" value="F:peptide binding"/>
    <property type="evidence" value="ECO:0007669"/>
    <property type="project" value="TreeGrafter"/>
</dbReference>
<reference evidence="10 11" key="1">
    <citation type="submission" date="2022-05" db="EMBL/GenBank/DDBJ databases">
        <authorList>
            <consortium name="Genoscope - CEA"/>
            <person name="William W."/>
        </authorList>
    </citation>
    <scope>NUCLEOTIDE SEQUENCE [LARGE SCALE GENOMIC DNA]</scope>
</reference>
<evidence type="ECO:0000256" key="6">
    <source>
        <dbReference type="ARBA" id="ARBA00023170"/>
    </source>
</evidence>
<comment type="similarity">
    <text evidence="7">Belongs to the G-protein coupled receptor 1 family.</text>
</comment>
<name>A0AAU9WUY3_9CNID</name>
<feature type="transmembrane region" description="Helical" evidence="8">
    <location>
        <begin position="12"/>
        <end position="39"/>
    </location>
</feature>
<dbReference type="GO" id="GO:0004930">
    <property type="term" value="F:G protein-coupled receptor activity"/>
    <property type="evidence" value="ECO:0007669"/>
    <property type="project" value="UniProtKB-KW"/>
</dbReference>
<keyword evidence="7" id="KW-0807">Transducer</keyword>
<feature type="domain" description="G-protein coupled receptors family 1 profile" evidence="9">
    <location>
        <begin position="1"/>
        <end position="205"/>
    </location>
</feature>
<evidence type="ECO:0000256" key="3">
    <source>
        <dbReference type="ARBA" id="ARBA00022692"/>
    </source>
</evidence>
<dbReference type="AlphaFoldDB" id="A0AAU9WUY3"/>
<dbReference type="CDD" id="cd00637">
    <property type="entry name" value="7tm_classA_rhodopsin-like"/>
    <property type="match status" value="1"/>
</dbReference>
<organism evidence="10 11">
    <name type="scientific">Pocillopora meandrina</name>
    <dbReference type="NCBI Taxonomy" id="46732"/>
    <lineage>
        <taxon>Eukaryota</taxon>
        <taxon>Metazoa</taxon>
        <taxon>Cnidaria</taxon>
        <taxon>Anthozoa</taxon>
        <taxon>Hexacorallia</taxon>
        <taxon>Scleractinia</taxon>
        <taxon>Astrocoeniina</taxon>
        <taxon>Pocilloporidae</taxon>
        <taxon>Pocillopora</taxon>
    </lineage>
</organism>
<dbReference type="GO" id="GO:0032870">
    <property type="term" value="P:cellular response to hormone stimulus"/>
    <property type="evidence" value="ECO:0007669"/>
    <property type="project" value="TreeGrafter"/>
</dbReference>
<evidence type="ECO:0000313" key="10">
    <source>
        <dbReference type="EMBL" id="CAH3126005.1"/>
    </source>
</evidence>
<dbReference type="PRINTS" id="PR00237">
    <property type="entry name" value="GPCRRHODOPSN"/>
</dbReference>
<evidence type="ECO:0000313" key="11">
    <source>
        <dbReference type="Proteomes" id="UP001159428"/>
    </source>
</evidence>
<evidence type="ECO:0000256" key="5">
    <source>
        <dbReference type="ARBA" id="ARBA00023136"/>
    </source>
</evidence>
<dbReference type="Pfam" id="PF00001">
    <property type="entry name" value="7tm_1"/>
    <property type="match status" value="1"/>
</dbReference>
<dbReference type="Gene3D" id="1.20.1070.10">
    <property type="entry name" value="Rhodopsin 7-helix transmembrane proteins"/>
    <property type="match status" value="1"/>
</dbReference>
<sequence length="205" mass="23638">MVIRNNKKLHNANTCLLVNLASSDLGFAIVTFIDIFLFSYKYTSIYSFPEFILHATASIYLLVAVAMERYFAILKPFVHLTKVVKSIMWKLILAIWLLAGVLSAPGFIIAFLRLKFIWRNASRNTTVEIPRWIEILNTTYSFVIFTFGLILPSVIMIYCYTRIIYHMWFNAEANKATNVALLQSRRKLTKLLILVTLIFLIVSQA</sequence>
<feature type="transmembrane region" description="Helical" evidence="8">
    <location>
        <begin position="140"/>
        <end position="160"/>
    </location>
</feature>
<evidence type="ECO:0000259" key="9">
    <source>
        <dbReference type="PROSITE" id="PS50262"/>
    </source>
</evidence>
<dbReference type="PROSITE" id="PS00237">
    <property type="entry name" value="G_PROTEIN_RECEP_F1_1"/>
    <property type="match status" value="1"/>
</dbReference>
<dbReference type="EMBL" id="CALNXJ010000021">
    <property type="protein sequence ID" value="CAH3126005.1"/>
    <property type="molecule type" value="Genomic_DNA"/>
</dbReference>
<evidence type="ECO:0000256" key="1">
    <source>
        <dbReference type="ARBA" id="ARBA00004651"/>
    </source>
</evidence>
<accession>A0AAU9WUY3</accession>
<comment type="subcellular location">
    <subcellularLocation>
        <location evidence="1">Cell membrane</location>
        <topology evidence="1">Multi-pass membrane protein</topology>
    </subcellularLocation>
</comment>
<gene>
    <name evidence="10" type="ORF">PMEA_00011857</name>
</gene>
<dbReference type="PANTHER" id="PTHR24241:SF76">
    <property type="entry name" value="NEUROPEPTIDE SIFAMIDE RECEPTOR"/>
    <property type="match status" value="1"/>
</dbReference>
<keyword evidence="5 8" id="KW-0472">Membrane</keyword>
<protein>
    <recommendedName>
        <fullName evidence="9">G-protein coupled receptors family 1 profile domain-containing protein</fullName>
    </recommendedName>
</protein>
<dbReference type="InterPro" id="IPR000276">
    <property type="entry name" value="GPCR_Rhodpsn"/>
</dbReference>
<feature type="transmembrane region" description="Helical" evidence="8">
    <location>
        <begin position="91"/>
        <end position="112"/>
    </location>
</feature>
<dbReference type="Proteomes" id="UP001159428">
    <property type="component" value="Unassembled WGS sequence"/>
</dbReference>
<keyword evidence="7" id="KW-0297">G-protein coupled receptor</keyword>
<evidence type="ECO:0000256" key="4">
    <source>
        <dbReference type="ARBA" id="ARBA00022989"/>
    </source>
</evidence>
<feature type="transmembrane region" description="Helical" evidence="8">
    <location>
        <begin position="51"/>
        <end position="71"/>
    </location>
</feature>
<dbReference type="GO" id="GO:0005886">
    <property type="term" value="C:plasma membrane"/>
    <property type="evidence" value="ECO:0007669"/>
    <property type="project" value="UniProtKB-SubCell"/>
</dbReference>
<evidence type="ECO:0000256" key="8">
    <source>
        <dbReference type="SAM" id="Phobius"/>
    </source>
</evidence>
<keyword evidence="11" id="KW-1185">Reference proteome</keyword>
<dbReference type="SUPFAM" id="SSF81321">
    <property type="entry name" value="Family A G protein-coupled receptor-like"/>
    <property type="match status" value="1"/>
</dbReference>
<evidence type="ECO:0000256" key="2">
    <source>
        <dbReference type="ARBA" id="ARBA00022475"/>
    </source>
</evidence>
<comment type="caution">
    <text evidence="10">The sequence shown here is derived from an EMBL/GenBank/DDBJ whole genome shotgun (WGS) entry which is preliminary data.</text>
</comment>